<evidence type="ECO:0000256" key="1">
    <source>
        <dbReference type="SAM" id="SignalP"/>
    </source>
</evidence>
<sequence>MPFKKWSAACALLLFTACGPGEPPVPAPEALDSQTQNVTCEGCTPTDDGAENTGVIIPDLPPFPTHYSPYLVFYADNNCSDSFGTALFTEPRADPSNPISIPYDSAGRVAVSGWKNDEARSMKLLYWPAGVRIRLCDDPNCATSDDWTDYRIKQATSGECISTFEAPPPYYDPDIGAWMPVTQSISYYRDVFWHSFNGLDGKVSKILIERAP</sequence>
<dbReference type="Proteomes" id="UP000273405">
    <property type="component" value="Unassembled WGS sequence"/>
</dbReference>
<accession>A0A3A8NRS8</accession>
<comment type="caution">
    <text evidence="2">The sequence shown here is derived from an EMBL/GenBank/DDBJ whole genome shotgun (WGS) entry which is preliminary data.</text>
</comment>
<evidence type="ECO:0000313" key="3">
    <source>
        <dbReference type="Proteomes" id="UP000273405"/>
    </source>
</evidence>
<reference evidence="3" key="1">
    <citation type="submission" date="2018-09" db="EMBL/GenBank/DDBJ databases">
        <authorList>
            <person name="Livingstone P.G."/>
            <person name="Whitworth D.E."/>
        </authorList>
    </citation>
    <scope>NUCLEOTIDE SEQUENCE [LARGE SCALE GENOMIC DNA]</scope>
    <source>
        <strain evidence="3">CA040B</strain>
    </source>
</reference>
<protein>
    <recommendedName>
        <fullName evidence="4">Lipoprotein</fullName>
    </recommendedName>
</protein>
<feature type="chain" id="PRO_5017262114" description="Lipoprotein" evidence="1">
    <location>
        <begin position="22"/>
        <end position="212"/>
    </location>
</feature>
<evidence type="ECO:0000313" key="2">
    <source>
        <dbReference type="EMBL" id="RKH46918.1"/>
    </source>
</evidence>
<evidence type="ECO:0008006" key="4">
    <source>
        <dbReference type="Google" id="ProtNLM"/>
    </source>
</evidence>
<organism evidence="2 3">
    <name type="scientific">Corallococcus sicarius</name>
    <dbReference type="NCBI Taxonomy" id="2316726"/>
    <lineage>
        <taxon>Bacteria</taxon>
        <taxon>Pseudomonadati</taxon>
        <taxon>Myxococcota</taxon>
        <taxon>Myxococcia</taxon>
        <taxon>Myxococcales</taxon>
        <taxon>Cystobacterineae</taxon>
        <taxon>Myxococcaceae</taxon>
        <taxon>Corallococcus</taxon>
    </lineage>
</organism>
<proteinExistence type="predicted"/>
<dbReference type="AlphaFoldDB" id="A0A3A8NRS8"/>
<gene>
    <name evidence="2" type="ORF">D7X12_04070</name>
</gene>
<keyword evidence="1" id="KW-0732">Signal</keyword>
<dbReference type="OrthoDB" id="5240859at2"/>
<dbReference type="RefSeq" id="WP_120623953.1">
    <property type="nucleotide sequence ID" value="NZ_RAWG01000016.1"/>
</dbReference>
<feature type="signal peptide" evidence="1">
    <location>
        <begin position="1"/>
        <end position="21"/>
    </location>
</feature>
<name>A0A3A8NRS8_9BACT</name>
<keyword evidence="3" id="KW-1185">Reference proteome</keyword>
<dbReference type="EMBL" id="RAWG01000016">
    <property type="protein sequence ID" value="RKH46918.1"/>
    <property type="molecule type" value="Genomic_DNA"/>
</dbReference>
<dbReference type="PROSITE" id="PS51257">
    <property type="entry name" value="PROKAR_LIPOPROTEIN"/>
    <property type="match status" value="1"/>
</dbReference>